<keyword evidence="2" id="KW-1185">Reference proteome</keyword>
<protein>
    <submittedName>
        <fullName evidence="1">1116_t:CDS:1</fullName>
    </submittedName>
</protein>
<gene>
    <name evidence="1" type="ORF">DEBURN_LOCUS10320</name>
</gene>
<accession>A0A9N9D1R8</accession>
<comment type="caution">
    <text evidence="1">The sequence shown here is derived from an EMBL/GenBank/DDBJ whole genome shotgun (WGS) entry which is preliminary data.</text>
</comment>
<evidence type="ECO:0000313" key="2">
    <source>
        <dbReference type="Proteomes" id="UP000789706"/>
    </source>
</evidence>
<feature type="non-terminal residue" evidence="1">
    <location>
        <position position="1"/>
    </location>
</feature>
<dbReference type="AlphaFoldDB" id="A0A9N9D1R8"/>
<dbReference type="EMBL" id="CAJVPK010002860">
    <property type="protein sequence ID" value="CAG8619794.1"/>
    <property type="molecule type" value="Genomic_DNA"/>
</dbReference>
<dbReference type="OrthoDB" id="2426094at2759"/>
<proteinExistence type="predicted"/>
<evidence type="ECO:0000313" key="1">
    <source>
        <dbReference type="EMBL" id="CAG8619794.1"/>
    </source>
</evidence>
<organism evidence="1 2">
    <name type="scientific">Diversispora eburnea</name>
    <dbReference type="NCBI Taxonomy" id="1213867"/>
    <lineage>
        <taxon>Eukaryota</taxon>
        <taxon>Fungi</taxon>
        <taxon>Fungi incertae sedis</taxon>
        <taxon>Mucoromycota</taxon>
        <taxon>Glomeromycotina</taxon>
        <taxon>Glomeromycetes</taxon>
        <taxon>Diversisporales</taxon>
        <taxon>Diversisporaceae</taxon>
        <taxon>Diversispora</taxon>
    </lineage>
</organism>
<sequence length="554" mass="63487">MTSFPNSDLNTRRAIFSISAVFLFLFTSMGSGLTITDSSSISISWDTGSGADSAFSILVLVGYHLGKLGLPIELAYEYGSSDFQILLHFGLPILYHSETFLDPPFKALAYSIQLISSLANRTRGGLVLRKYLGLLSTISSRQANQASICKDTQARLAELKGVALNTIPYPRSNTILTQYQEEIRNFENKANYQEIDFIDKLANWLAGPEKSYKPKKLDPVPTTMDEWVDKYLWLEKEDPVRHADNSITWFSRRIPELAPQKKSNDHGYEYWKLSIDVNKPHITYEYASKIRNLMDDGEEYIIGIVNSWEMGRMETRIQFDDNDIPRSSKEEWVLEEKHEWKMESHGWMPSFKEYSNGKISIHRLLMTDQTACPGIHEDGTVWWHTQLPIRVHHKMALKIRSLLHYATEYTLFTKIWMATGAVEEGIADKGWHFGKKKKVGSLTEEEITPGQLMGIDEYLWEKTREYVSHICYELRPVPIPQEGTKQAKGLTPARERALVEFNKKVLKPGCTLKDLHILEKDEKDGGLGMKIIVKDILGNEMWNSGKYKKRSTLT</sequence>
<name>A0A9N9D1R8_9GLOM</name>
<reference evidence="1" key="1">
    <citation type="submission" date="2021-06" db="EMBL/GenBank/DDBJ databases">
        <authorList>
            <person name="Kallberg Y."/>
            <person name="Tangrot J."/>
            <person name="Rosling A."/>
        </authorList>
    </citation>
    <scope>NUCLEOTIDE SEQUENCE</scope>
    <source>
        <strain evidence="1">AZ414A</strain>
    </source>
</reference>
<dbReference type="Proteomes" id="UP000789706">
    <property type="component" value="Unassembled WGS sequence"/>
</dbReference>